<sequence>MHHRKKRGQGGPWSPENIVAVCGSGTTGCHGWIEHNPDAAAIEGFHVRPWQEPAEVPLLRRGSDWVLLTKFGSLVTQEVLF</sequence>
<organism evidence="1 2">
    <name type="scientific">Mycobacteroides abscessus subsp. massiliense</name>
    <dbReference type="NCBI Taxonomy" id="1962118"/>
    <lineage>
        <taxon>Bacteria</taxon>
        <taxon>Bacillati</taxon>
        <taxon>Actinomycetota</taxon>
        <taxon>Actinomycetes</taxon>
        <taxon>Mycobacteriales</taxon>
        <taxon>Mycobacteriaceae</taxon>
        <taxon>Mycobacteroides</taxon>
        <taxon>Mycobacteroides abscessus</taxon>
    </lineage>
</organism>
<accession>A0A1U2D8Y7</accession>
<name>A0A1U2D8Y7_9MYCO</name>
<dbReference type="CDD" id="cd00085">
    <property type="entry name" value="HNHc"/>
    <property type="match status" value="1"/>
</dbReference>
<dbReference type="InterPro" id="IPR003615">
    <property type="entry name" value="HNH_nuc"/>
</dbReference>
<dbReference type="PROSITE" id="PS51257">
    <property type="entry name" value="PROKAR_LIPOPROTEIN"/>
    <property type="match status" value="1"/>
</dbReference>
<gene>
    <name evidence="1" type="ORF">SAMEA2259716_02349</name>
</gene>
<reference evidence="1 2" key="1">
    <citation type="submission" date="2016-11" db="EMBL/GenBank/DDBJ databases">
        <authorList>
            <consortium name="Pathogen Informatics"/>
        </authorList>
    </citation>
    <scope>NUCLEOTIDE SEQUENCE [LARGE SCALE GENOMIC DNA]</scope>
    <source>
        <strain evidence="1 2">911</strain>
    </source>
</reference>
<dbReference type="Proteomes" id="UP000190074">
    <property type="component" value="Unassembled WGS sequence"/>
</dbReference>
<evidence type="ECO:0008006" key="3">
    <source>
        <dbReference type="Google" id="ProtNLM"/>
    </source>
</evidence>
<dbReference type="EMBL" id="FVGW01000004">
    <property type="protein sequence ID" value="SKM03087.1"/>
    <property type="molecule type" value="Genomic_DNA"/>
</dbReference>
<protein>
    <recommendedName>
        <fullName evidence="3">HNH endonuclease</fullName>
    </recommendedName>
</protein>
<evidence type="ECO:0000313" key="2">
    <source>
        <dbReference type="Proteomes" id="UP000190074"/>
    </source>
</evidence>
<evidence type="ECO:0000313" key="1">
    <source>
        <dbReference type="EMBL" id="SKM03087.1"/>
    </source>
</evidence>
<proteinExistence type="predicted"/>
<dbReference type="AlphaFoldDB" id="A0A1U2D8Y7"/>